<sequence>MDPRAELMVRYAGAFWPEVITRASGSWLETADGRRVLDFTSGQLCATVGHSHPHVTEAIERSLRETVHLNSRMLSTPVLDLAETLVGLMPEGLDRVMLLSTGGEANEAALRMAKLATGGFEVLGLTRSWHGMTMGSQAVTYAAARRGHGPLAPGAFALPAPYAYRCPIRHCSDTCDTTCLEVGFEQFDEQTTGAPAAVIAEPVLSAGGVIVPPPGYFARLAGLARDRGMPVFLDEAQTGFGRLGVMFGFELFDFQPEFVTLSKSLGGGLPISAVVTTAEIEQAAYDKGLFYFTSHQSDPLPAAAGLAVLDVVRDEGLVAKARERGERLGGHLRELQKRHEAIGDVRGLGLLWGVEFVRDRETREPASEFGDAVTAACEKAGLCMNIVRSQSGPMSACARVAPPLTVSDDEIDTAAEILDDALRRTKL</sequence>
<dbReference type="InterPro" id="IPR015424">
    <property type="entry name" value="PyrdxlP-dep_Trfase"/>
</dbReference>
<comment type="similarity">
    <text evidence="1 3">Belongs to the class-III pyridoxal-phosphate-dependent aminotransferase family.</text>
</comment>
<evidence type="ECO:0000313" key="5">
    <source>
        <dbReference type="Proteomes" id="UP001551482"/>
    </source>
</evidence>
<comment type="caution">
    <text evidence="4">The sequence shown here is derived from an EMBL/GenBank/DDBJ whole genome shotgun (WGS) entry which is preliminary data.</text>
</comment>
<evidence type="ECO:0000256" key="3">
    <source>
        <dbReference type="RuleBase" id="RU003560"/>
    </source>
</evidence>
<dbReference type="Pfam" id="PF00202">
    <property type="entry name" value="Aminotran_3"/>
    <property type="match status" value="1"/>
</dbReference>
<dbReference type="EMBL" id="JBEZFP010000017">
    <property type="protein sequence ID" value="MEU8133710.1"/>
    <property type="molecule type" value="Genomic_DNA"/>
</dbReference>
<dbReference type="PANTHER" id="PTHR45688:SF13">
    <property type="entry name" value="ALANINE--GLYOXYLATE AMINOTRANSFERASE 2-LIKE"/>
    <property type="match status" value="1"/>
</dbReference>
<dbReference type="PANTHER" id="PTHR45688">
    <property type="match status" value="1"/>
</dbReference>
<evidence type="ECO:0000256" key="1">
    <source>
        <dbReference type="ARBA" id="ARBA00008954"/>
    </source>
</evidence>
<dbReference type="PIRSF" id="PIRSF000521">
    <property type="entry name" value="Transaminase_4ab_Lys_Orn"/>
    <property type="match status" value="1"/>
</dbReference>
<protein>
    <submittedName>
        <fullName evidence="4">Aspartate aminotransferase family protein</fullName>
    </submittedName>
</protein>
<dbReference type="Gene3D" id="3.90.1150.10">
    <property type="entry name" value="Aspartate Aminotransferase, domain 1"/>
    <property type="match status" value="1"/>
</dbReference>
<keyword evidence="2 3" id="KW-0663">Pyridoxal phosphate</keyword>
<keyword evidence="5" id="KW-1185">Reference proteome</keyword>
<dbReference type="CDD" id="cd00610">
    <property type="entry name" value="OAT_like"/>
    <property type="match status" value="1"/>
</dbReference>
<gene>
    <name evidence="4" type="ORF">AB0C36_09400</name>
</gene>
<dbReference type="InterPro" id="IPR005814">
    <property type="entry name" value="Aminotrans_3"/>
</dbReference>
<dbReference type="RefSeq" id="WP_358351658.1">
    <property type="nucleotide sequence ID" value="NZ_JBEZFP010000017.1"/>
</dbReference>
<accession>A0ABV3DD88</accession>
<evidence type="ECO:0000313" key="4">
    <source>
        <dbReference type="EMBL" id="MEU8133710.1"/>
    </source>
</evidence>
<organism evidence="4 5">
    <name type="scientific">Streptodolium elevatio</name>
    <dbReference type="NCBI Taxonomy" id="3157996"/>
    <lineage>
        <taxon>Bacteria</taxon>
        <taxon>Bacillati</taxon>
        <taxon>Actinomycetota</taxon>
        <taxon>Actinomycetes</taxon>
        <taxon>Kitasatosporales</taxon>
        <taxon>Streptomycetaceae</taxon>
        <taxon>Streptodolium</taxon>
    </lineage>
</organism>
<dbReference type="Proteomes" id="UP001551482">
    <property type="component" value="Unassembled WGS sequence"/>
</dbReference>
<dbReference type="SUPFAM" id="SSF53383">
    <property type="entry name" value="PLP-dependent transferases"/>
    <property type="match status" value="1"/>
</dbReference>
<dbReference type="InterPro" id="IPR015421">
    <property type="entry name" value="PyrdxlP-dep_Trfase_major"/>
</dbReference>
<dbReference type="Gene3D" id="3.40.640.10">
    <property type="entry name" value="Type I PLP-dependent aspartate aminotransferase-like (Major domain)"/>
    <property type="match status" value="1"/>
</dbReference>
<proteinExistence type="inferred from homology"/>
<dbReference type="InterPro" id="IPR015422">
    <property type="entry name" value="PyrdxlP-dep_Trfase_small"/>
</dbReference>
<keyword evidence="4" id="KW-0808">Transferase</keyword>
<name>A0ABV3DD88_9ACTN</name>
<reference evidence="4 5" key="1">
    <citation type="submission" date="2024-06" db="EMBL/GenBank/DDBJ databases">
        <title>The Natural Products Discovery Center: Release of the First 8490 Sequenced Strains for Exploring Actinobacteria Biosynthetic Diversity.</title>
        <authorList>
            <person name="Kalkreuter E."/>
            <person name="Kautsar S.A."/>
            <person name="Yang D."/>
            <person name="Bader C.D."/>
            <person name="Teijaro C.N."/>
            <person name="Fluegel L."/>
            <person name="Davis C.M."/>
            <person name="Simpson J.R."/>
            <person name="Lauterbach L."/>
            <person name="Steele A.D."/>
            <person name="Gui C."/>
            <person name="Meng S."/>
            <person name="Li G."/>
            <person name="Viehrig K."/>
            <person name="Ye F."/>
            <person name="Su P."/>
            <person name="Kiefer A.F."/>
            <person name="Nichols A."/>
            <person name="Cepeda A.J."/>
            <person name="Yan W."/>
            <person name="Fan B."/>
            <person name="Jiang Y."/>
            <person name="Adhikari A."/>
            <person name="Zheng C.-J."/>
            <person name="Schuster L."/>
            <person name="Cowan T.M."/>
            <person name="Smanski M.J."/>
            <person name="Chevrette M.G."/>
            <person name="De Carvalho L.P.S."/>
            <person name="Shen B."/>
        </authorList>
    </citation>
    <scope>NUCLEOTIDE SEQUENCE [LARGE SCALE GENOMIC DNA]</scope>
    <source>
        <strain evidence="4 5">NPDC048946</strain>
    </source>
</reference>
<dbReference type="GO" id="GO:0008483">
    <property type="term" value="F:transaminase activity"/>
    <property type="evidence" value="ECO:0007669"/>
    <property type="project" value="UniProtKB-KW"/>
</dbReference>
<keyword evidence="4" id="KW-0032">Aminotransferase</keyword>
<evidence type="ECO:0000256" key="2">
    <source>
        <dbReference type="ARBA" id="ARBA00022898"/>
    </source>
</evidence>